<accession>A0AAD4KXP5</accession>
<keyword evidence="2" id="KW-1185">Reference proteome</keyword>
<dbReference type="RefSeq" id="XP_046075551.1">
    <property type="nucleotide sequence ID" value="XM_046218948.1"/>
</dbReference>
<dbReference type="AlphaFoldDB" id="A0AAD4KXP5"/>
<evidence type="ECO:0000313" key="1">
    <source>
        <dbReference type="EMBL" id="KAH8702175.1"/>
    </source>
</evidence>
<name>A0AAD4KXP5_9EURO</name>
<organism evidence="1 2">
    <name type="scientific">Talaromyces proteolyticus</name>
    <dbReference type="NCBI Taxonomy" id="1131652"/>
    <lineage>
        <taxon>Eukaryota</taxon>
        <taxon>Fungi</taxon>
        <taxon>Dikarya</taxon>
        <taxon>Ascomycota</taxon>
        <taxon>Pezizomycotina</taxon>
        <taxon>Eurotiomycetes</taxon>
        <taxon>Eurotiomycetidae</taxon>
        <taxon>Eurotiales</taxon>
        <taxon>Trichocomaceae</taxon>
        <taxon>Talaromyces</taxon>
        <taxon>Talaromyces sect. Bacilispori</taxon>
    </lineage>
</organism>
<dbReference type="GeneID" id="70249235"/>
<protein>
    <submittedName>
        <fullName evidence="1">Uncharacterized protein</fullName>
    </submittedName>
</protein>
<comment type="caution">
    <text evidence="1">The sequence shown here is derived from an EMBL/GenBank/DDBJ whole genome shotgun (WGS) entry which is preliminary data.</text>
</comment>
<sequence length="334" mass="39296">MADSPSSNTSFVTVFNPEQEEKDKVWVQKLQNARKKIIKAHYKSMFDFYINALEQAKTWWDANNKMTQRGMMEVTARAMISAEENFLNETLVPYMASIEDLVIEHENQFGEDKRLDGYFRTWMERVAACFPMIKGDVNKLIDLIEEGLEYKFAPYHYSEIKDILETPLATENRMIYWDKWNPKIQESDFLTQILDDEPAENVIETQRQKTFEAFKELQLKQIEAVRATVHNHSRNETEARFQDFSRKIEESFETLTNVKKDIKSSLMMQFSVYKFRFLAPLEEVYREGVPLAIREGRLSPGLSSQDFDRVKKEIFSELDKKSQAVKEIHYKPSG</sequence>
<evidence type="ECO:0000313" key="2">
    <source>
        <dbReference type="Proteomes" id="UP001201262"/>
    </source>
</evidence>
<dbReference type="Proteomes" id="UP001201262">
    <property type="component" value="Unassembled WGS sequence"/>
</dbReference>
<reference evidence="1" key="1">
    <citation type="submission" date="2021-12" db="EMBL/GenBank/DDBJ databases">
        <title>Convergent genome expansion in fungi linked to evolution of root-endophyte symbiosis.</title>
        <authorList>
            <consortium name="DOE Joint Genome Institute"/>
            <person name="Ke Y.-H."/>
            <person name="Bonito G."/>
            <person name="Liao H.-L."/>
            <person name="Looney B."/>
            <person name="Rojas-Flechas A."/>
            <person name="Nash J."/>
            <person name="Hameed K."/>
            <person name="Schadt C."/>
            <person name="Martin F."/>
            <person name="Crous P.W."/>
            <person name="Miettinen O."/>
            <person name="Magnuson J.K."/>
            <person name="Labbe J."/>
            <person name="Jacobson D."/>
            <person name="Doktycz M.J."/>
            <person name="Veneault-Fourrey C."/>
            <person name="Kuo A."/>
            <person name="Mondo S."/>
            <person name="Calhoun S."/>
            <person name="Riley R."/>
            <person name="Ohm R."/>
            <person name="LaButti K."/>
            <person name="Andreopoulos B."/>
            <person name="Pangilinan J."/>
            <person name="Nolan M."/>
            <person name="Tritt A."/>
            <person name="Clum A."/>
            <person name="Lipzen A."/>
            <person name="Daum C."/>
            <person name="Barry K."/>
            <person name="Grigoriev I.V."/>
            <person name="Vilgalys R."/>
        </authorList>
    </citation>
    <scope>NUCLEOTIDE SEQUENCE</scope>
    <source>
        <strain evidence="1">PMI_201</strain>
    </source>
</reference>
<proteinExistence type="predicted"/>
<gene>
    <name evidence="1" type="ORF">BGW36DRAFT_405023</name>
</gene>
<dbReference type="EMBL" id="JAJTJA010000003">
    <property type="protein sequence ID" value="KAH8702175.1"/>
    <property type="molecule type" value="Genomic_DNA"/>
</dbReference>